<dbReference type="OrthoDB" id="3541604at2"/>
<dbReference type="AlphaFoldDB" id="A0A5S4FH16"/>
<organism evidence="2 3">
    <name type="scientific">Nonomuraea turkmeniaca</name>
    <dbReference type="NCBI Taxonomy" id="103838"/>
    <lineage>
        <taxon>Bacteria</taxon>
        <taxon>Bacillati</taxon>
        <taxon>Actinomycetota</taxon>
        <taxon>Actinomycetes</taxon>
        <taxon>Streptosporangiales</taxon>
        <taxon>Streptosporangiaceae</taxon>
        <taxon>Nonomuraea</taxon>
    </lineage>
</organism>
<evidence type="ECO:0000256" key="1">
    <source>
        <dbReference type="SAM" id="MobiDB-lite"/>
    </source>
</evidence>
<reference evidence="2 3" key="1">
    <citation type="submission" date="2019-05" db="EMBL/GenBank/DDBJ databases">
        <title>Draft genome sequence of Nonomuraea turkmeniaca DSM 43926.</title>
        <authorList>
            <person name="Saricaoglu S."/>
            <person name="Isik K."/>
        </authorList>
    </citation>
    <scope>NUCLEOTIDE SEQUENCE [LARGE SCALE GENOMIC DNA]</scope>
    <source>
        <strain evidence="2 3">DSM 43926</strain>
    </source>
</reference>
<feature type="region of interest" description="Disordered" evidence="1">
    <location>
        <begin position="43"/>
        <end position="64"/>
    </location>
</feature>
<comment type="caution">
    <text evidence="2">The sequence shown here is derived from an EMBL/GenBank/DDBJ whole genome shotgun (WGS) entry which is preliminary data.</text>
</comment>
<dbReference type="RefSeq" id="WP_138667752.1">
    <property type="nucleotide sequence ID" value="NZ_VCKY01000065.1"/>
</dbReference>
<accession>A0A5S4FH16</accession>
<protein>
    <submittedName>
        <fullName evidence="2">Uncharacterized protein</fullName>
    </submittedName>
</protein>
<evidence type="ECO:0000313" key="2">
    <source>
        <dbReference type="EMBL" id="TMR19240.1"/>
    </source>
</evidence>
<keyword evidence="3" id="KW-1185">Reference proteome</keyword>
<evidence type="ECO:0000313" key="3">
    <source>
        <dbReference type="Proteomes" id="UP000309128"/>
    </source>
</evidence>
<proteinExistence type="predicted"/>
<dbReference type="EMBL" id="VCKY01000065">
    <property type="protein sequence ID" value="TMR19240.1"/>
    <property type="molecule type" value="Genomic_DNA"/>
</dbReference>
<gene>
    <name evidence="2" type="ORF">ETD86_20465</name>
</gene>
<dbReference type="Proteomes" id="UP000309128">
    <property type="component" value="Unassembled WGS sequence"/>
</dbReference>
<name>A0A5S4FH16_9ACTN</name>
<sequence>MKLSQRAGQLRHVKTDLWLMPVKGGGKPVRLDGVFIHRTARSVARRGAPPAGPPLQSGVSRRRA</sequence>